<sequence>MGCGRSRYAYPAAYAALPAYPALPAIPAVPALPAIPALPAYPSCGYGAYGAYGNNFEIYQKTSMSCEKRKLNNHDITDSDNTRNEKVPLPNVKMTTTLNSTNCSGDKLIIEKKIRKIIESHFDEEINYKKYELERINERIFEAQNMLDKLRVCIVCNFYSSNGRIPLNEYINHPAIAILKCEHLEAAIEQSKSLSNLTTQNSSNNVAGMKDNQIDDDQIKALNQQNQQFDVKICVGNVSKYLKNKKNDTTNSNQECTESSQYNQDLITHKWMIYLRSPNCSKLDNYIKKVIFYLHSSYKPYDVVEVKNPPFQLARRGWGEFPIHVQIHFKDSRNKRIDINHNLKLDWTQTGLQTFGGETSCTCKLVIKPNDYTTDSAIQAITKPKESDVEETKDSQVNLKIQEELPSLSLQNEINSQYSIESYQTENQNGLPRNFSSSSLSSTSNSNLFSPLITQNSFNPNPSPNNFISTEPDSQIIQTTNNISSNQNSNFDDLFENLSKTKHNEEKIIQTGNPNVTVTKSSGTSLDALLNLRPKTIQLNKPISGTNLILPPKIVQPQIPNKIISSVNSKIVVPGINQINTVNNKSTNLSVTNNSFLNSLNKKLVIYKVGSDDLNGKSQVNENEPSDNKTNFLNKSLSSPVKLQHQHSALPTLSATKKLKLSIDQLTKIKSTQNKIETEQQPLAKQTDKTIQIQEISIKNQSNDQIKTTENFYSTVLLIEKIKSLNSTNKTIDFEALIFQGLKQYPIILNDDSKKSKKLRRKLPFCAHSIHEFYSWPYAKRRANEWMRALYIKKKCALLIEKYQLNENLNLWSTKSIVLWLRSHGYTPLEYQHMQIMSFDNKIMTSNENDIINEFTYIDSSLPIDNLKNSDYLKINDKEIEEDEDNVLIDVVNIEPKDVKKLKDKNSRNNLEIKDANFCDLNHLEMCSGSKYVKQQLDMLGIKANTISLVPSFETPDDTNLYTCDIVERFIFQLGKRFAEDLIRQVCSDKYFVSNQTGLNLGNSSGQNDNLNNSNKRITSNQIDNSNLSSQKFPDYLNVIDVFNTINKHDKYDFLTNKYMARSVKSDNTDNNINGKKI</sequence>
<feature type="domain" description="YEATS" evidence="4">
    <location>
        <begin position="223"/>
        <end position="412"/>
    </location>
</feature>
<organism evidence="5 6">
    <name type="scientific">Brachionus calyciflorus</name>
    <dbReference type="NCBI Taxonomy" id="104777"/>
    <lineage>
        <taxon>Eukaryota</taxon>
        <taxon>Metazoa</taxon>
        <taxon>Spiralia</taxon>
        <taxon>Gnathifera</taxon>
        <taxon>Rotifera</taxon>
        <taxon>Eurotatoria</taxon>
        <taxon>Monogononta</taxon>
        <taxon>Pseudotrocha</taxon>
        <taxon>Ploima</taxon>
        <taxon>Brachionidae</taxon>
        <taxon>Brachionus</taxon>
    </lineage>
</organism>
<evidence type="ECO:0000313" key="5">
    <source>
        <dbReference type="EMBL" id="CAF0710070.1"/>
    </source>
</evidence>
<dbReference type="EMBL" id="CAJNOC010000051">
    <property type="protein sequence ID" value="CAF0710070.1"/>
    <property type="molecule type" value="Genomic_DNA"/>
</dbReference>
<dbReference type="AlphaFoldDB" id="A0A813M320"/>
<dbReference type="GO" id="GO:0006355">
    <property type="term" value="P:regulation of DNA-templated transcription"/>
    <property type="evidence" value="ECO:0007669"/>
    <property type="project" value="InterPro"/>
</dbReference>
<feature type="region of interest" description="Disordered" evidence="3">
    <location>
        <begin position="1003"/>
        <end position="1025"/>
    </location>
</feature>
<evidence type="ECO:0000313" key="6">
    <source>
        <dbReference type="Proteomes" id="UP000663879"/>
    </source>
</evidence>
<dbReference type="InterPro" id="IPR005033">
    <property type="entry name" value="YEATS"/>
</dbReference>
<comment type="subcellular location">
    <subcellularLocation>
        <location evidence="2">Nucleus</location>
    </subcellularLocation>
</comment>
<reference evidence="5" key="1">
    <citation type="submission" date="2021-02" db="EMBL/GenBank/DDBJ databases">
        <authorList>
            <person name="Nowell W R."/>
        </authorList>
    </citation>
    <scope>NUCLEOTIDE SEQUENCE</scope>
    <source>
        <strain evidence="5">Ploen Becks lab</strain>
    </source>
</reference>
<dbReference type="PANTHER" id="PTHR23195">
    <property type="entry name" value="YEATS DOMAIN"/>
    <property type="match status" value="1"/>
</dbReference>
<dbReference type="Gene3D" id="2.60.40.1970">
    <property type="entry name" value="YEATS domain"/>
    <property type="match status" value="1"/>
</dbReference>
<evidence type="ECO:0000256" key="3">
    <source>
        <dbReference type="SAM" id="MobiDB-lite"/>
    </source>
</evidence>
<gene>
    <name evidence="5" type="ORF">OXX778_LOCUS898</name>
</gene>
<dbReference type="OrthoDB" id="1741717at2759"/>
<dbReference type="InterPro" id="IPR055127">
    <property type="entry name" value="YEATS2_3HBD"/>
</dbReference>
<evidence type="ECO:0000256" key="2">
    <source>
        <dbReference type="PROSITE-ProRule" id="PRU00376"/>
    </source>
</evidence>
<dbReference type="Pfam" id="PF03366">
    <property type="entry name" value="YEATS"/>
    <property type="match status" value="1"/>
</dbReference>
<keyword evidence="6" id="KW-1185">Reference proteome</keyword>
<dbReference type="InterPro" id="IPR055129">
    <property type="entry name" value="YEATS_dom"/>
</dbReference>
<dbReference type="Proteomes" id="UP000663879">
    <property type="component" value="Unassembled WGS sequence"/>
</dbReference>
<accession>A0A813M320</accession>
<dbReference type="CDD" id="cd16907">
    <property type="entry name" value="YEATS_YEATS2_like"/>
    <property type="match status" value="1"/>
</dbReference>
<keyword evidence="1 2" id="KW-0539">Nucleus</keyword>
<name>A0A813M320_9BILA</name>
<dbReference type="PROSITE" id="PS51037">
    <property type="entry name" value="YEATS"/>
    <property type="match status" value="1"/>
</dbReference>
<dbReference type="Pfam" id="PF22951">
    <property type="entry name" value="3HBD"/>
    <property type="match status" value="1"/>
</dbReference>
<protein>
    <recommendedName>
        <fullName evidence="4">YEATS domain-containing protein</fullName>
    </recommendedName>
</protein>
<dbReference type="GO" id="GO:0005634">
    <property type="term" value="C:nucleus"/>
    <property type="evidence" value="ECO:0007669"/>
    <property type="project" value="UniProtKB-SubCell"/>
</dbReference>
<dbReference type="InterPro" id="IPR038704">
    <property type="entry name" value="YEAST_sf"/>
</dbReference>
<evidence type="ECO:0000256" key="1">
    <source>
        <dbReference type="ARBA" id="ARBA00023242"/>
    </source>
</evidence>
<evidence type="ECO:0000259" key="4">
    <source>
        <dbReference type="PROSITE" id="PS51037"/>
    </source>
</evidence>
<proteinExistence type="predicted"/>
<comment type="caution">
    <text evidence="5">The sequence shown here is derived from an EMBL/GenBank/DDBJ whole genome shotgun (WGS) entry which is preliminary data.</text>
</comment>